<dbReference type="OrthoDB" id="1509259at2759"/>
<reference evidence="2" key="1">
    <citation type="journal article" date="2020" name="Nat. Commun.">
        <title>Genome assembly of wild tea tree DASZ reveals pedigree and selection history of tea varieties.</title>
        <authorList>
            <person name="Zhang W."/>
            <person name="Zhang Y."/>
            <person name="Qiu H."/>
            <person name="Guo Y."/>
            <person name="Wan H."/>
            <person name="Zhang X."/>
            <person name="Scossa F."/>
            <person name="Alseekh S."/>
            <person name="Zhang Q."/>
            <person name="Wang P."/>
            <person name="Xu L."/>
            <person name="Schmidt M.H."/>
            <person name="Jia X."/>
            <person name="Li D."/>
            <person name="Zhu A."/>
            <person name="Guo F."/>
            <person name="Chen W."/>
            <person name="Ni D."/>
            <person name="Usadel B."/>
            <person name="Fernie A.R."/>
            <person name="Wen W."/>
        </authorList>
    </citation>
    <scope>NUCLEOTIDE SEQUENCE [LARGE SCALE GENOMIC DNA]</scope>
    <source>
        <strain evidence="2">cv. G240</strain>
    </source>
</reference>
<evidence type="ECO:0000313" key="1">
    <source>
        <dbReference type="EMBL" id="KAF5955211.1"/>
    </source>
</evidence>
<name>A0A7J7HSL7_CAMSI</name>
<dbReference type="EMBL" id="JACBKZ010000003">
    <property type="protein sequence ID" value="KAF5955211.1"/>
    <property type="molecule type" value="Genomic_DNA"/>
</dbReference>
<gene>
    <name evidence="1" type="ORF">HYC85_008067</name>
</gene>
<protein>
    <submittedName>
        <fullName evidence="1">Uncharacterized protein</fullName>
    </submittedName>
</protein>
<comment type="caution">
    <text evidence="1">The sequence shown here is derived from an EMBL/GenBank/DDBJ whole genome shotgun (WGS) entry which is preliminary data.</text>
</comment>
<evidence type="ECO:0000313" key="2">
    <source>
        <dbReference type="Proteomes" id="UP000593564"/>
    </source>
</evidence>
<accession>A0A7J7HSL7</accession>
<dbReference type="AlphaFoldDB" id="A0A7J7HSL7"/>
<reference evidence="1 2" key="2">
    <citation type="submission" date="2020-07" db="EMBL/GenBank/DDBJ databases">
        <title>Genome assembly of wild tea tree DASZ reveals pedigree and selection history of tea varieties.</title>
        <authorList>
            <person name="Zhang W."/>
        </authorList>
    </citation>
    <scope>NUCLEOTIDE SEQUENCE [LARGE SCALE GENOMIC DNA]</scope>
    <source>
        <strain evidence="2">cv. G240</strain>
        <tissue evidence="1">Leaf</tissue>
    </source>
</reference>
<organism evidence="1 2">
    <name type="scientific">Camellia sinensis</name>
    <name type="common">Tea plant</name>
    <name type="synonym">Thea sinensis</name>
    <dbReference type="NCBI Taxonomy" id="4442"/>
    <lineage>
        <taxon>Eukaryota</taxon>
        <taxon>Viridiplantae</taxon>
        <taxon>Streptophyta</taxon>
        <taxon>Embryophyta</taxon>
        <taxon>Tracheophyta</taxon>
        <taxon>Spermatophyta</taxon>
        <taxon>Magnoliopsida</taxon>
        <taxon>eudicotyledons</taxon>
        <taxon>Gunneridae</taxon>
        <taxon>Pentapetalae</taxon>
        <taxon>asterids</taxon>
        <taxon>Ericales</taxon>
        <taxon>Theaceae</taxon>
        <taxon>Camellia</taxon>
    </lineage>
</organism>
<sequence>MWWWRKVPKSAMEKLKPWDEEERLRRMELARSKCESELDKVDWNLMKKHMHTPEALEAYEKLCSEARSIILEEVPDLINRRRPDPYLKYYYGAFPYLPFKERLLLKWTGRKNLLQKRLLKYKNVGMWLAVVLVAYKLGGYEKKKEN</sequence>
<proteinExistence type="predicted"/>
<keyword evidence="2" id="KW-1185">Reference proteome</keyword>
<dbReference type="Proteomes" id="UP000593564">
    <property type="component" value="Unassembled WGS sequence"/>
</dbReference>